<dbReference type="AlphaFoldDB" id="R3TML5"/>
<keyword evidence="2" id="KW-0547">Nucleotide-binding</keyword>
<dbReference type="PROSITE" id="PS00211">
    <property type="entry name" value="ABC_TRANSPORTER_1"/>
    <property type="match status" value="1"/>
</dbReference>
<dbReference type="Pfam" id="PF00005">
    <property type="entry name" value="ABC_tran"/>
    <property type="match status" value="1"/>
</dbReference>
<dbReference type="InterPro" id="IPR050763">
    <property type="entry name" value="ABC_transporter_ATP-binding"/>
</dbReference>
<dbReference type="Gene3D" id="3.40.50.300">
    <property type="entry name" value="P-loop containing nucleotide triphosphate hydrolases"/>
    <property type="match status" value="1"/>
</dbReference>
<dbReference type="InterPro" id="IPR003593">
    <property type="entry name" value="AAA+_ATPase"/>
</dbReference>
<dbReference type="CDD" id="cd03230">
    <property type="entry name" value="ABC_DR_subfamily_A"/>
    <property type="match status" value="1"/>
</dbReference>
<dbReference type="GO" id="GO:0016887">
    <property type="term" value="F:ATP hydrolysis activity"/>
    <property type="evidence" value="ECO:0007669"/>
    <property type="project" value="InterPro"/>
</dbReference>
<keyword evidence="1" id="KW-0813">Transport</keyword>
<evidence type="ECO:0000256" key="3">
    <source>
        <dbReference type="ARBA" id="ARBA00022840"/>
    </source>
</evidence>
<dbReference type="InterPro" id="IPR027417">
    <property type="entry name" value="P-loop_NTPase"/>
</dbReference>
<accession>R3TML5</accession>
<evidence type="ECO:0000256" key="1">
    <source>
        <dbReference type="ARBA" id="ARBA00022448"/>
    </source>
</evidence>
<evidence type="ECO:0000259" key="4">
    <source>
        <dbReference type="PROSITE" id="PS50893"/>
    </source>
</evidence>
<dbReference type="STRING" id="154621.RV11_GL001650"/>
<feature type="domain" description="ABC transporter" evidence="4">
    <location>
        <begin position="6"/>
        <end position="228"/>
    </location>
</feature>
<dbReference type="eggNOG" id="COG1131">
    <property type="taxonomic scope" value="Bacteria"/>
</dbReference>
<organism evidence="5 6">
    <name type="scientific">Enterococcus phoeniculicola ATCC BAA-412</name>
    <dbReference type="NCBI Taxonomy" id="1158610"/>
    <lineage>
        <taxon>Bacteria</taxon>
        <taxon>Bacillati</taxon>
        <taxon>Bacillota</taxon>
        <taxon>Bacilli</taxon>
        <taxon>Lactobacillales</taxon>
        <taxon>Enterococcaceae</taxon>
        <taxon>Enterococcus</taxon>
    </lineage>
</organism>
<keyword evidence="3" id="KW-0067">ATP-binding</keyword>
<dbReference type="RefSeq" id="WP_010769281.1">
    <property type="nucleotide sequence ID" value="NZ_ASWE01000001.1"/>
</dbReference>
<dbReference type="GO" id="GO:0005524">
    <property type="term" value="F:ATP binding"/>
    <property type="evidence" value="ECO:0007669"/>
    <property type="project" value="UniProtKB-KW"/>
</dbReference>
<evidence type="ECO:0000256" key="2">
    <source>
        <dbReference type="ARBA" id="ARBA00022741"/>
    </source>
</evidence>
<gene>
    <name evidence="5" type="ORF">UC3_02645</name>
</gene>
<name>R3TML5_9ENTE</name>
<proteinExistence type="predicted"/>
<dbReference type="EMBL" id="AJAT01000017">
    <property type="protein sequence ID" value="EOL42293.1"/>
    <property type="molecule type" value="Genomic_DNA"/>
</dbReference>
<protein>
    <recommendedName>
        <fullName evidence="4">ABC transporter domain-containing protein</fullName>
    </recommendedName>
</protein>
<dbReference type="SUPFAM" id="SSF52540">
    <property type="entry name" value="P-loop containing nucleoside triphosphate hydrolases"/>
    <property type="match status" value="1"/>
</dbReference>
<sequence length="297" mass="33201">MTETILEVMNIRKSYKKRTILNTLSFKVNKGEIVALLGINGAGKSTLINSINQLIPLDAGTVTFFNQQNQPIDRQKIGVMMQKNIQLSRLTVKETLTLAASYYHKPLPYTKLIALANLAEHENKRVAKLSGGQKRRLSFAVALAGDPQLIFLDEPTAGMDSSSRQKLWQVISLLKKEGKTFFVTSHYLDELESSANRLLILKESNIVFDGTLEDLRRKSGTAEITFHSKLSEKIFTEWKTVLSVTRTGESIHLMTNQVNQVVVQLVPYLSGIENLVIKQNSLESLFVSLNEGGGNHE</sequence>
<dbReference type="PANTHER" id="PTHR42711:SF17">
    <property type="entry name" value="ABC TRANSPORTER ATP-BINDING PROTEIN"/>
    <property type="match status" value="1"/>
</dbReference>
<dbReference type="PANTHER" id="PTHR42711">
    <property type="entry name" value="ABC TRANSPORTER ATP-BINDING PROTEIN"/>
    <property type="match status" value="1"/>
</dbReference>
<reference evidence="5 6" key="1">
    <citation type="submission" date="2013-02" db="EMBL/GenBank/DDBJ databases">
        <title>The Genome Sequence of Enterococcus phoeniculicola BAA-412.</title>
        <authorList>
            <consortium name="The Broad Institute Genome Sequencing Platform"/>
            <consortium name="The Broad Institute Genome Sequencing Center for Infectious Disease"/>
            <person name="Earl A.M."/>
            <person name="Gilmore M.S."/>
            <person name="Lebreton F."/>
            <person name="Walker B."/>
            <person name="Young S.K."/>
            <person name="Zeng Q."/>
            <person name="Gargeya S."/>
            <person name="Fitzgerald M."/>
            <person name="Haas B."/>
            <person name="Abouelleil A."/>
            <person name="Alvarado L."/>
            <person name="Arachchi H.M."/>
            <person name="Berlin A.M."/>
            <person name="Chapman S.B."/>
            <person name="Dewar J."/>
            <person name="Goldberg J."/>
            <person name="Griggs A."/>
            <person name="Gujja S."/>
            <person name="Hansen M."/>
            <person name="Howarth C."/>
            <person name="Imamovic A."/>
            <person name="Larimer J."/>
            <person name="McCowan C."/>
            <person name="Murphy C."/>
            <person name="Neiman D."/>
            <person name="Pearson M."/>
            <person name="Priest M."/>
            <person name="Roberts A."/>
            <person name="Saif S."/>
            <person name="Shea T."/>
            <person name="Sisk P."/>
            <person name="Sykes S."/>
            <person name="Wortman J."/>
            <person name="Nusbaum C."/>
            <person name="Birren B."/>
        </authorList>
    </citation>
    <scope>NUCLEOTIDE SEQUENCE [LARGE SCALE GENOMIC DNA]</scope>
    <source>
        <strain evidence="5 6">ATCC BAA-412</strain>
    </source>
</reference>
<evidence type="ECO:0000313" key="6">
    <source>
        <dbReference type="Proteomes" id="UP000013785"/>
    </source>
</evidence>
<dbReference type="PATRIC" id="fig|1158610.3.peg.2627"/>
<comment type="caution">
    <text evidence="5">The sequence shown here is derived from an EMBL/GenBank/DDBJ whole genome shotgun (WGS) entry which is preliminary data.</text>
</comment>
<dbReference type="InterPro" id="IPR003439">
    <property type="entry name" value="ABC_transporter-like_ATP-bd"/>
</dbReference>
<dbReference type="HOGENOM" id="CLU_000604_1_2_9"/>
<dbReference type="Proteomes" id="UP000013785">
    <property type="component" value="Unassembled WGS sequence"/>
</dbReference>
<keyword evidence="6" id="KW-1185">Reference proteome</keyword>
<dbReference type="InterPro" id="IPR017871">
    <property type="entry name" value="ABC_transporter-like_CS"/>
</dbReference>
<dbReference type="OrthoDB" id="9804819at2"/>
<dbReference type="SMART" id="SM00382">
    <property type="entry name" value="AAA"/>
    <property type="match status" value="1"/>
</dbReference>
<evidence type="ECO:0000313" key="5">
    <source>
        <dbReference type="EMBL" id="EOL42293.1"/>
    </source>
</evidence>
<dbReference type="PROSITE" id="PS50893">
    <property type="entry name" value="ABC_TRANSPORTER_2"/>
    <property type="match status" value="1"/>
</dbReference>